<dbReference type="Proteomes" id="UP000245207">
    <property type="component" value="Unassembled WGS sequence"/>
</dbReference>
<reference evidence="1 2" key="1">
    <citation type="journal article" date="2018" name="Mol. Plant">
        <title>The genome of Artemisia annua provides insight into the evolution of Asteraceae family and artemisinin biosynthesis.</title>
        <authorList>
            <person name="Shen Q."/>
            <person name="Zhang L."/>
            <person name="Liao Z."/>
            <person name="Wang S."/>
            <person name="Yan T."/>
            <person name="Shi P."/>
            <person name="Liu M."/>
            <person name="Fu X."/>
            <person name="Pan Q."/>
            <person name="Wang Y."/>
            <person name="Lv Z."/>
            <person name="Lu X."/>
            <person name="Zhang F."/>
            <person name="Jiang W."/>
            <person name="Ma Y."/>
            <person name="Chen M."/>
            <person name="Hao X."/>
            <person name="Li L."/>
            <person name="Tang Y."/>
            <person name="Lv G."/>
            <person name="Zhou Y."/>
            <person name="Sun X."/>
            <person name="Brodelius P.E."/>
            <person name="Rose J.K.C."/>
            <person name="Tang K."/>
        </authorList>
    </citation>
    <scope>NUCLEOTIDE SEQUENCE [LARGE SCALE GENOMIC DNA]</scope>
    <source>
        <strain evidence="2">cv. Huhao1</strain>
        <tissue evidence="1">Leaf</tissue>
    </source>
</reference>
<accession>A0A2U1NPW5</accession>
<organism evidence="1 2">
    <name type="scientific">Artemisia annua</name>
    <name type="common">Sweet wormwood</name>
    <dbReference type="NCBI Taxonomy" id="35608"/>
    <lineage>
        <taxon>Eukaryota</taxon>
        <taxon>Viridiplantae</taxon>
        <taxon>Streptophyta</taxon>
        <taxon>Embryophyta</taxon>
        <taxon>Tracheophyta</taxon>
        <taxon>Spermatophyta</taxon>
        <taxon>Magnoliopsida</taxon>
        <taxon>eudicotyledons</taxon>
        <taxon>Gunneridae</taxon>
        <taxon>Pentapetalae</taxon>
        <taxon>asterids</taxon>
        <taxon>campanulids</taxon>
        <taxon>Asterales</taxon>
        <taxon>Asteraceae</taxon>
        <taxon>Asteroideae</taxon>
        <taxon>Anthemideae</taxon>
        <taxon>Artemisiinae</taxon>
        <taxon>Artemisia</taxon>
    </lineage>
</organism>
<evidence type="ECO:0000313" key="1">
    <source>
        <dbReference type="EMBL" id="PWA75518.1"/>
    </source>
</evidence>
<name>A0A2U1NPW5_ARTAN</name>
<sequence length="115" mass="13683">MKIWNEFRVLKKVLKQGLEGMSFEDVHITDETDVDDENKEKVQFVPEIVEEIQEMYYFLETKVVQELYVGRMEKKNKLQSLKPKRKCENFGMGISAYSKKLFARSKEEVDYTSDE</sequence>
<protein>
    <submittedName>
        <fullName evidence="1">Uncharacterized protein</fullName>
    </submittedName>
</protein>
<evidence type="ECO:0000313" key="2">
    <source>
        <dbReference type="Proteomes" id="UP000245207"/>
    </source>
</evidence>
<comment type="caution">
    <text evidence="1">The sequence shown here is derived from an EMBL/GenBank/DDBJ whole genome shotgun (WGS) entry which is preliminary data.</text>
</comment>
<dbReference type="AlphaFoldDB" id="A0A2U1NPW5"/>
<proteinExistence type="predicted"/>
<gene>
    <name evidence="1" type="ORF">CTI12_AA241890</name>
</gene>
<dbReference type="EMBL" id="PKPP01002399">
    <property type="protein sequence ID" value="PWA75518.1"/>
    <property type="molecule type" value="Genomic_DNA"/>
</dbReference>
<keyword evidence="2" id="KW-1185">Reference proteome</keyword>